<dbReference type="PROSITE" id="PS51257">
    <property type="entry name" value="PROKAR_LIPOPROTEIN"/>
    <property type="match status" value="1"/>
</dbReference>
<evidence type="ECO:0000259" key="3">
    <source>
        <dbReference type="PROSITE" id="PS50914"/>
    </source>
</evidence>
<dbReference type="RefSeq" id="WP_039464616.1">
    <property type="nucleotide sequence ID" value="NZ_JWLZ01000175.1"/>
</dbReference>
<feature type="chain" id="PRO_5002127809" evidence="2">
    <location>
        <begin position="20"/>
        <end position="179"/>
    </location>
</feature>
<keyword evidence="1 2" id="KW-0732">Signal</keyword>
<evidence type="ECO:0000256" key="1">
    <source>
        <dbReference type="ARBA" id="ARBA00022729"/>
    </source>
</evidence>
<dbReference type="EMBL" id="JWLZ01000175">
    <property type="protein sequence ID" value="KHT62564.1"/>
    <property type="molecule type" value="Genomic_DNA"/>
</dbReference>
<reference evidence="4 5" key="1">
    <citation type="submission" date="2014-12" db="EMBL/GenBank/DDBJ databases">
        <title>Genome sequencing of Photobacterium gaetbulicola AD005a.</title>
        <authorList>
            <person name="Adrian T.G.S."/>
            <person name="Chan K.G."/>
        </authorList>
    </citation>
    <scope>NUCLEOTIDE SEQUENCE [LARGE SCALE GENOMIC DNA]</scope>
    <source>
        <strain evidence="4 5">AD005a</strain>
    </source>
</reference>
<dbReference type="PANTHER" id="PTHR34606:SF4">
    <property type="entry name" value="OUTER MEMBRANE LIPOPROTEIN DOLP"/>
    <property type="match status" value="1"/>
</dbReference>
<accession>A0A0B9G1J3</accession>
<dbReference type="PROSITE" id="PS50914">
    <property type="entry name" value="BON"/>
    <property type="match status" value="2"/>
</dbReference>
<dbReference type="SMART" id="SM00749">
    <property type="entry name" value="BON"/>
    <property type="match status" value="1"/>
</dbReference>
<evidence type="ECO:0000313" key="4">
    <source>
        <dbReference type="EMBL" id="KHT62564.1"/>
    </source>
</evidence>
<evidence type="ECO:0000256" key="2">
    <source>
        <dbReference type="SAM" id="SignalP"/>
    </source>
</evidence>
<dbReference type="InterPro" id="IPR014004">
    <property type="entry name" value="Transpt-assoc_nodulatn_dom_bac"/>
</dbReference>
<comment type="caution">
    <text evidence="4">The sequence shown here is derived from an EMBL/GenBank/DDBJ whole genome shotgun (WGS) entry which is preliminary data.</text>
</comment>
<sequence>MNWRLLIVLLLTLGLQACAALDPADTRSTKQQWYDQEIEMEVGGLANKPPYRQHTRVNAVAVEGKVLLVGQATEQRYSHQLEQQVRELKNVNTVYNQIQIRPLPQFGEFSSDSWLTTKVKAQLIGSKKLSNATIKVITESQEVFLLGYVSREQGNIAADIARNVSGVKKVVKVFEYPKD</sequence>
<feature type="domain" description="BON" evidence="3">
    <location>
        <begin position="34"/>
        <end position="102"/>
    </location>
</feature>
<dbReference type="PANTHER" id="PTHR34606">
    <property type="entry name" value="BON DOMAIN-CONTAINING PROTEIN"/>
    <property type="match status" value="1"/>
</dbReference>
<evidence type="ECO:0000313" key="5">
    <source>
        <dbReference type="Proteomes" id="UP000031278"/>
    </source>
</evidence>
<dbReference type="Pfam" id="PF04972">
    <property type="entry name" value="BON"/>
    <property type="match status" value="2"/>
</dbReference>
<gene>
    <name evidence="4" type="ORF">RJ45_16440</name>
</gene>
<name>A0A0B9G1J3_9GAMM</name>
<proteinExistence type="predicted"/>
<dbReference type="AlphaFoldDB" id="A0A0B9G1J3"/>
<feature type="domain" description="BON" evidence="3">
    <location>
        <begin position="111"/>
        <end position="178"/>
    </location>
</feature>
<dbReference type="InterPro" id="IPR051686">
    <property type="entry name" value="Lipoprotein_DolP"/>
</dbReference>
<organism evidence="4 5">
    <name type="scientific">Photobacterium gaetbulicola</name>
    <dbReference type="NCBI Taxonomy" id="1295392"/>
    <lineage>
        <taxon>Bacteria</taxon>
        <taxon>Pseudomonadati</taxon>
        <taxon>Pseudomonadota</taxon>
        <taxon>Gammaproteobacteria</taxon>
        <taxon>Vibrionales</taxon>
        <taxon>Vibrionaceae</taxon>
        <taxon>Photobacterium</taxon>
    </lineage>
</organism>
<feature type="signal peptide" evidence="2">
    <location>
        <begin position="1"/>
        <end position="19"/>
    </location>
</feature>
<dbReference type="Proteomes" id="UP000031278">
    <property type="component" value="Unassembled WGS sequence"/>
</dbReference>
<protein>
    <submittedName>
        <fullName evidence="4">Hemolysin</fullName>
    </submittedName>
</protein>
<dbReference type="InterPro" id="IPR007055">
    <property type="entry name" value="BON_dom"/>
</dbReference>